<dbReference type="Gramene" id="Al_scaffold_0002_659">
    <property type="protein sequence ID" value="Al_scaffold_0002_659"/>
    <property type="gene ID" value="Al_scaffold_0002_659"/>
</dbReference>
<protein>
    <submittedName>
        <fullName evidence="4">Predicted protein</fullName>
    </submittedName>
</protein>
<dbReference type="InterPro" id="IPR032675">
    <property type="entry name" value="LRR_dom_sf"/>
</dbReference>
<accession>D7KY61</accession>
<dbReference type="Proteomes" id="UP000008694">
    <property type="component" value="Unassembled WGS sequence"/>
</dbReference>
<dbReference type="EMBL" id="GL348714">
    <property type="protein sequence ID" value="EFH62952.1"/>
    <property type="molecule type" value="Genomic_DNA"/>
</dbReference>
<dbReference type="InterPro" id="IPR044974">
    <property type="entry name" value="Disease_R_plants"/>
</dbReference>
<dbReference type="InterPro" id="IPR058922">
    <property type="entry name" value="WHD_DRP"/>
</dbReference>
<proteinExistence type="predicted"/>
<evidence type="ECO:0000256" key="1">
    <source>
        <dbReference type="ARBA" id="ARBA00022737"/>
    </source>
</evidence>
<evidence type="ECO:0000313" key="4">
    <source>
        <dbReference type="EMBL" id="EFH62952.1"/>
    </source>
</evidence>
<feature type="domain" description="Disease resistance protein winged helix" evidence="3">
    <location>
        <begin position="53"/>
        <end position="124"/>
    </location>
</feature>
<keyword evidence="1" id="KW-0677">Repeat</keyword>
<dbReference type="AlphaFoldDB" id="D7KY61"/>
<dbReference type="FunFam" id="1.10.10.10:FF:000322">
    <property type="entry name" value="Probable disease resistance protein At1g63360"/>
    <property type="match status" value="1"/>
</dbReference>
<dbReference type="Gene3D" id="1.10.10.10">
    <property type="entry name" value="Winged helix-like DNA-binding domain superfamily/Winged helix DNA-binding domain"/>
    <property type="match status" value="1"/>
</dbReference>
<dbReference type="STRING" id="81972.D7KY61"/>
<reference evidence="5" key="1">
    <citation type="journal article" date="2011" name="Nat. Genet.">
        <title>The Arabidopsis lyrata genome sequence and the basis of rapid genome size change.</title>
        <authorList>
            <person name="Hu T.T."/>
            <person name="Pattyn P."/>
            <person name="Bakker E.G."/>
            <person name="Cao J."/>
            <person name="Cheng J.-F."/>
            <person name="Clark R.M."/>
            <person name="Fahlgren N."/>
            <person name="Fawcett J.A."/>
            <person name="Grimwood J."/>
            <person name="Gundlach H."/>
            <person name="Haberer G."/>
            <person name="Hollister J.D."/>
            <person name="Ossowski S."/>
            <person name="Ottilar R.P."/>
            <person name="Salamov A.A."/>
            <person name="Schneeberger K."/>
            <person name="Spannagl M."/>
            <person name="Wang X."/>
            <person name="Yang L."/>
            <person name="Nasrallah M.E."/>
            <person name="Bergelson J."/>
            <person name="Carrington J.C."/>
            <person name="Gaut B.S."/>
            <person name="Schmutz J."/>
            <person name="Mayer K.F.X."/>
            <person name="Van de Peer Y."/>
            <person name="Grigoriev I.V."/>
            <person name="Nordborg M."/>
            <person name="Weigel D."/>
            <person name="Guo Y.-L."/>
        </authorList>
    </citation>
    <scope>NUCLEOTIDE SEQUENCE [LARGE SCALE GENOMIC DNA]</scope>
    <source>
        <strain evidence="5">cv. MN47</strain>
    </source>
</reference>
<evidence type="ECO:0000259" key="3">
    <source>
        <dbReference type="Pfam" id="PF23559"/>
    </source>
</evidence>
<dbReference type="Pfam" id="PF23559">
    <property type="entry name" value="WHD_DRP"/>
    <property type="match status" value="1"/>
</dbReference>
<keyword evidence="2" id="KW-0611">Plant defense</keyword>
<dbReference type="SUPFAM" id="SSF52058">
    <property type="entry name" value="L domain-like"/>
    <property type="match status" value="1"/>
</dbReference>
<dbReference type="eggNOG" id="KOG4658">
    <property type="taxonomic scope" value="Eukaryota"/>
</dbReference>
<dbReference type="PANTHER" id="PTHR23155:SF1185">
    <property type="entry name" value="DISEASE RESISTANCE RPP8-LIKE PROTEIN 3-RELATED"/>
    <property type="match status" value="1"/>
</dbReference>
<gene>
    <name evidence="4" type="ORF">ARALYDRAFT_675509</name>
</gene>
<name>D7KY61_ARALL</name>
<organism evidence="5">
    <name type="scientific">Arabidopsis lyrata subsp. lyrata</name>
    <name type="common">Lyre-leaved rock-cress</name>
    <dbReference type="NCBI Taxonomy" id="81972"/>
    <lineage>
        <taxon>Eukaryota</taxon>
        <taxon>Viridiplantae</taxon>
        <taxon>Streptophyta</taxon>
        <taxon>Embryophyta</taxon>
        <taxon>Tracheophyta</taxon>
        <taxon>Spermatophyta</taxon>
        <taxon>Magnoliopsida</taxon>
        <taxon>eudicotyledons</taxon>
        <taxon>Gunneridae</taxon>
        <taxon>Pentapetalae</taxon>
        <taxon>rosids</taxon>
        <taxon>malvids</taxon>
        <taxon>Brassicales</taxon>
        <taxon>Brassicaceae</taxon>
        <taxon>Camelineae</taxon>
        <taxon>Arabidopsis</taxon>
    </lineage>
</organism>
<evidence type="ECO:0000313" key="5">
    <source>
        <dbReference type="Proteomes" id="UP000008694"/>
    </source>
</evidence>
<keyword evidence="5" id="KW-1185">Reference proteome</keyword>
<dbReference type="Gene3D" id="3.80.10.10">
    <property type="entry name" value="Ribonuclease Inhibitor"/>
    <property type="match status" value="1"/>
</dbReference>
<dbReference type="GO" id="GO:0098542">
    <property type="term" value="P:defense response to other organism"/>
    <property type="evidence" value="ECO:0007669"/>
    <property type="project" value="TreeGrafter"/>
</dbReference>
<dbReference type="HOGENOM" id="CLU_984639_0_0_1"/>
<sequence length="283" mass="33044">MVPHWERLSTNIRSHNVIRRTSANNNSIDNVLSLSFEELPSYLKHYFLYLAHFPEDYAIVVEDLAYYWAAEGIPRPRYYDGATIRQVADGYIEELVKRNMVISKRDARTSRFETCQLHDVMREVCLLKVKEGNSIHTVEIRASTATSQSLCKSCKIALHQLDRSYDPKWEMRNPKLKSLLLIKKKSWEKNRMTSRLCFTRLQLMRVLDLSYAVFKGGKLPSSIAMLIHLRYLSLSEAIVTHLPSSMWNLKQLLDLNLDVKGRLPTHMPDFMKEMRELTYLCSI</sequence>
<dbReference type="PANTHER" id="PTHR23155">
    <property type="entry name" value="DISEASE RESISTANCE PROTEIN RP"/>
    <property type="match status" value="1"/>
</dbReference>
<dbReference type="InterPro" id="IPR036388">
    <property type="entry name" value="WH-like_DNA-bd_sf"/>
</dbReference>
<evidence type="ECO:0000256" key="2">
    <source>
        <dbReference type="ARBA" id="ARBA00022821"/>
    </source>
</evidence>